<dbReference type="Gene3D" id="1.10.10.60">
    <property type="entry name" value="Homeodomain-like"/>
    <property type="match status" value="1"/>
</dbReference>
<dbReference type="SUPFAM" id="SSF52172">
    <property type="entry name" value="CheY-like"/>
    <property type="match status" value="1"/>
</dbReference>
<dbReference type="SMART" id="SM00448">
    <property type="entry name" value="REC"/>
    <property type="match status" value="1"/>
</dbReference>
<dbReference type="InterPro" id="IPR011006">
    <property type="entry name" value="CheY-like_superfamily"/>
</dbReference>
<dbReference type="Pfam" id="PF02518">
    <property type="entry name" value="HATPase_c"/>
    <property type="match status" value="1"/>
</dbReference>
<dbReference type="CDD" id="cd00075">
    <property type="entry name" value="HATPase"/>
    <property type="match status" value="1"/>
</dbReference>
<gene>
    <name evidence="18" type="ORF">GBK04_18440</name>
</gene>
<dbReference type="PANTHER" id="PTHR43547:SF2">
    <property type="entry name" value="HYBRID SIGNAL TRANSDUCTION HISTIDINE KINASE C"/>
    <property type="match status" value="1"/>
</dbReference>
<evidence type="ECO:0000313" key="18">
    <source>
        <dbReference type="EMBL" id="MPR35274.1"/>
    </source>
</evidence>
<feature type="domain" description="Response regulatory" evidence="17">
    <location>
        <begin position="686"/>
        <end position="801"/>
    </location>
</feature>
<dbReference type="SUPFAM" id="SSF55874">
    <property type="entry name" value="ATPase domain of HSP90 chaperone/DNA topoisomerase II/histidine kinase"/>
    <property type="match status" value="1"/>
</dbReference>
<feature type="coiled-coil region" evidence="12">
    <location>
        <begin position="385"/>
        <end position="412"/>
    </location>
</feature>
<dbReference type="InterPro" id="IPR003594">
    <property type="entry name" value="HATPase_dom"/>
</dbReference>
<keyword evidence="7" id="KW-0067">ATP-binding</keyword>
<keyword evidence="12" id="KW-0175">Coiled coil</keyword>
<feature type="domain" description="HTH araC/xylS-type" evidence="15">
    <location>
        <begin position="856"/>
        <end position="955"/>
    </location>
</feature>
<feature type="transmembrane region" description="Helical" evidence="14">
    <location>
        <begin position="361"/>
        <end position="382"/>
    </location>
</feature>
<keyword evidence="8" id="KW-0902">Two-component regulatory system</keyword>
<dbReference type="PRINTS" id="PR00344">
    <property type="entry name" value="BCTRLSENSOR"/>
</dbReference>
<dbReference type="InterPro" id="IPR018060">
    <property type="entry name" value="HTH_AraC"/>
</dbReference>
<keyword evidence="6" id="KW-0418">Kinase</keyword>
<dbReference type="PROSITE" id="PS50110">
    <property type="entry name" value="RESPONSE_REGULATORY"/>
    <property type="match status" value="1"/>
</dbReference>
<evidence type="ECO:0000256" key="12">
    <source>
        <dbReference type="SAM" id="Coils"/>
    </source>
</evidence>
<evidence type="ECO:0000256" key="14">
    <source>
        <dbReference type="SAM" id="Phobius"/>
    </source>
</evidence>
<dbReference type="InterPro" id="IPR003661">
    <property type="entry name" value="HisK_dim/P_dom"/>
</dbReference>
<protein>
    <recommendedName>
        <fullName evidence="2">histidine kinase</fullName>
        <ecNumber evidence="2">2.7.13.3</ecNumber>
    </recommendedName>
</protein>
<dbReference type="EC" id="2.7.13.3" evidence="2"/>
<dbReference type="CDD" id="cd17574">
    <property type="entry name" value="REC_OmpR"/>
    <property type="match status" value="1"/>
</dbReference>
<keyword evidence="14" id="KW-1133">Transmembrane helix</keyword>
<dbReference type="AlphaFoldDB" id="A0A7C9BJ10"/>
<name>A0A7C9BJ10_9BACT</name>
<organism evidence="18 19">
    <name type="scientific">Salmonirosea aquatica</name>
    <dbReference type="NCBI Taxonomy" id="2654236"/>
    <lineage>
        <taxon>Bacteria</taxon>
        <taxon>Pseudomonadati</taxon>
        <taxon>Bacteroidota</taxon>
        <taxon>Cytophagia</taxon>
        <taxon>Cytophagales</taxon>
        <taxon>Spirosomataceae</taxon>
        <taxon>Salmonirosea</taxon>
    </lineage>
</organism>
<dbReference type="SMART" id="SM00342">
    <property type="entry name" value="HTH_ARAC"/>
    <property type="match status" value="1"/>
</dbReference>
<evidence type="ECO:0000256" key="3">
    <source>
        <dbReference type="ARBA" id="ARBA00022553"/>
    </source>
</evidence>
<dbReference type="InterPro" id="IPR001789">
    <property type="entry name" value="Sig_transdc_resp-reg_receiver"/>
</dbReference>
<sequence length="973" mass="111730">MSRNYLISTLLLFLYFPTQSQVLRLDSSFANSRQVSRHMSFFVDTTAALTLSEVQKQSFSPVETNNFRIPFSNHTYWYRLTLKNVGADEEKWYLSWDDNPMEQIDFYVSEDSSDRNYHKTSGGAFVAKEQRKYLGTNPYFTFELGDSEQKTIYLRARTQRGQRVRVILYRGSSFFQEQAKGESRAGFISGLVALRLFYIVLLAIFGVREYVFRAYSTKLAIHSLSYWGLTGDLGEFLTNAPFPAALINIIAPHLIPISYVIAIKALLPIGRFPPYVRYLLNGITLLVIALSVAIVLDYRWYWLLISTWLVLFSQGVVLLLYALSMFRRYSIDWYYSVPFLMGLISYFFWQMSLLGILNAPWVFQTSSLLFIGEIFVFGLFLGKIIRNYERVKTMAQQKLEFTEAQTEKLRELDTLKTNFFANISHEFRTPLTLLVGPLADFKNKYPAESLIPAMQRNVRRLHDLINQLLDLSKIEAGQLKPTLVRADLVKFLRPVLASFESLAQSRNILFHYEQNRQEKEALFDPDQLEKIVTNLLSNAFKFTPDNGRIEVMADYSARELLLTVRDSGIGIPAARLPHIFDRFYQVEAQDEYVQEGTGIGLSLVKELVGVLRGNIEVESEPERGSTFKVRLPIDPQTWAGYPIREHDVVLQPSLPENPGDGVPSGNSFLSQEAEPDQEVDHDDMPLLLVVEDNPDLRAYIRSIFEKKYRVIEATDGKKGLSEAYERIPDLVVCDVMMPRLDGFGFCKALKADFRTSHIPVIMLTAKATLDDRLEGLKLGADDYLTKPFDRQELSVRVQNLLKQRELLRQKYSQQMNEPSTNTSVKDTEQVEKYPVGDEPVRDHPFRDYPVRDEFLEKAIEVVNEHLADSSFSIEEFCQTMQVSRTQLHRKLKALTGQNSTEFIRNFRLRRAAELLSTGRYTVSEAAYQTGFESLSYFSKSFHELMGIPPSEWGAIANYQPNPPTFSFLTSHSI</sequence>
<evidence type="ECO:0000256" key="1">
    <source>
        <dbReference type="ARBA" id="ARBA00000085"/>
    </source>
</evidence>
<dbReference type="Pfam" id="PF00072">
    <property type="entry name" value="Response_reg"/>
    <property type="match status" value="1"/>
</dbReference>
<evidence type="ECO:0000256" key="2">
    <source>
        <dbReference type="ARBA" id="ARBA00012438"/>
    </source>
</evidence>
<dbReference type="Proteomes" id="UP000479293">
    <property type="component" value="Unassembled WGS sequence"/>
</dbReference>
<dbReference type="SMART" id="SM00388">
    <property type="entry name" value="HisKA"/>
    <property type="match status" value="1"/>
</dbReference>
<evidence type="ECO:0000259" key="15">
    <source>
        <dbReference type="PROSITE" id="PS01124"/>
    </source>
</evidence>
<accession>A0A7C9BJ10</accession>
<comment type="caution">
    <text evidence="18">The sequence shown here is derived from an EMBL/GenBank/DDBJ whole genome shotgun (WGS) entry which is preliminary data.</text>
</comment>
<keyword evidence="5" id="KW-0547">Nucleotide-binding</keyword>
<evidence type="ECO:0000259" key="16">
    <source>
        <dbReference type="PROSITE" id="PS50109"/>
    </source>
</evidence>
<dbReference type="SUPFAM" id="SSF46689">
    <property type="entry name" value="Homeodomain-like"/>
    <property type="match status" value="1"/>
</dbReference>
<evidence type="ECO:0000256" key="5">
    <source>
        <dbReference type="ARBA" id="ARBA00022741"/>
    </source>
</evidence>
<dbReference type="Pfam" id="PF00512">
    <property type="entry name" value="HisKA"/>
    <property type="match status" value="1"/>
</dbReference>
<evidence type="ECO:0000256" key="9">
    <source>
        <dbReference type="ARBA" id="ARBA00023015"/>
    </source>
</evidence>
<evidence type="ECO:0000256" key="10">
    <source>
        <dbReference type="ARBA" id="ARBA00023163"/>
    </source>
</evidence>
<dbReference type="GO" id="GO:0003700">
    <property type="term" value="F:DNA-binding transcription factor activity"/>
    <property type="evidence" value="ECO:0007669"/>
    <property type="project" value="InterPro"/>
</dbReference>
<dbReference type="EMBL" id="WHLY01000002">
    <property type="protein sequence ID" value="MPR35274.1"/>
    <property type="molecule type" value="Genomic_DNA"/>
</dbReference>
<reference evidence="18 19" key="1">
    <citation type="submission" date="2019-10" db="EMBL/GenBank/DDBJ databases">
        <title>Draft Genome Sequence of Cytophagaceae sp. SJW1-29.</title>
        <authorList>
            <person name="Choi A."/>
        </authorList>
    </citation>
    <scope>NUCLEOTIDE SEQUENCE [LARGE SCALE GENOMIC DNA]</scope>
    <source>
        <strain evidence="18 19">SJW1-29</strain>
    </source>
</reference>
<dbReference type="Gene3D" id="3.40.50.2300">
    <property type="match status" value="1"/>
</dbReference>
<evidence type="ECO:0000256" key="8">
    <source>
        <dbReference type="ARBA" id="ARBA00023012"/>
    </source>
</evidence>
<dbReference type="GO" id="GO:0005524">
    <property type="term" value="F:ATP binding"/>
    <property type="evidence" value="ECO:0007669"/>
    <property type="project" value="UniProtKB-KW"/>
</dbReference>
<dbReference type="GO" id="GO:0043565">
    <property type="term" value="F:sequence-specific DNA binding"/>
    <property type="evidence" value="ECO:0007669"/>
    <property type="project" value="InterPro"/>
</dbReference>
<evidence type="ECO:0000256" key="4">
    <source>
        <dbReference type="ARBA" id="ARBA00022679"/>
    </source>
</evidence>
<evidence type="ECO:0000256" key="11">
    <source>
        <dbReference type="PROSITE-ProRule" id="PRU00169"/>
    </source>
</evidence>
<dbReference type="Gene3D" id="2.60.40.2380">
    <property type="match status" value="1"/>
</dbReference>
<keyword evidence="14" id="KW-0472">Membrane</keyword>
<dbReference type="InterPro" id="IPR009057">
    <property type="entry name" value="Homeodomain-like_sf"/>
</dbReference>
<dbReference type="InterPro" id="IPR005467">
    <property type="entry name" value="His_kinase_dom"/>
</dbReference>
<dbReference type="InterPro" id="IPR011622">
    <property type="entry name" value="7TMR_DISM_rcpt_extracell_dom2"/>
</dbReference>
<proteinExistence type="predicted"/>
<keyword evidence="3 11" id="KW-0597">Phosphoprotein</keyword>
<evidence type="ECO:0000259" key="17">
    <source>
        <dbReference type="PROSITE" id="PS50110"/>
    </source>
</evidence>
<comment type="catalytic activity">
    <reaction evidence="1">
        <text>ATP + protein L-histidine = ADP + protein N-phospho-L-histidine.</text>
        <dbReference type="EC" id="2.7.13.3"/>
    </reaction>
</comment>
<dbReference type="CDD" id="cd00082">
    <property type="entry name" value="HisKA"/>
    <property type="match status" value="1"/>
</dbReference>
<feature type="coiled-coil region" evidence="12">
    <location>
        <begin position="790"/>
        <end position="817"/>
    </location>
</feature>
<feature type="transmembrane region" description="Helical" evidence="14">
    <location>
        <begin position="333"/>
        <end position="349"/>
    </location>
</feature>
<keyword evidence="4" id="KW-0808">Transferase</keyword>
<dbReference type="Pfam" id="PF12833">
    <property type="entry name" value="HTH_18"/>
    <property type="match status" value="1"/>
</dbReference>
<dbReference type="InterPro" id="IPR036097">
    <property type="entry name" value="HisK_dim/P_sf"/>
</dbReference>
<feature type="transmembrane region" description="Helical" evidence="14">
    <location>
        <begin position="275"/>
        <end position="294"/>
    </location>
</feature>
<keyword evidence="10" id="KW-0804">Transcription</keyword>
<dbReference type="PROSITE" id="PS01124">
    <property type="entry name" value="HTH_ARAC_FAMILY_2"/>
    <property type="match status" value="1"/>
</dbReference>
<dbReference type="SMART" id="SM00387">
    <property type="entry name" value="HATPase_c"/>
    <property type="match status" value="1"/>
</dbReference>
<dbReference type="Pfam" id="PF07696">
    <property type="entry name" value="7TMR-DISMED2"/>
    <property type="match status" value="1"/>
</dbReference>
<evidence type="ECO:0000256" key="6">
    <source>
        <dbReference type="ARBA" id="ARBA00022777"/>
    </source>
</evidence>
<keyword evidence="14" id="KW-0812">Transmembrane</keyword>
<feature type="transmembrane region" description="Helical" evidence="14">
    <location>
        <begin position="244"/>
        <end position="263"/>
    </location>
</feature>
<dbReference type="InterPro" id="IPR036890">
    <property type="entry name" value="HATPase_C_sf"/>
</dbReference>
<dbReference type="SUPFAM" id="SSF47384">
    <property type="entry name" value="Homodimeric domain of signal transducing histidine kinase"/>
    <property type="match status" value="1"/>
</dbReference>
<feature type="transmembrane region" description="Helical" evidence="14">
    <location>
        <begin position="300"/>
        <end position="321"/>
    </location>
</feature>
<feature type="modified residue" description="4-aspartylphosphate" evidence="11">
    <location>
        <position position="734"/>
    </location>
</feature>
<dbReference type="Gene3D" id="1.10.287.130">
    <property type="match status" value="1"/>
</dbReference>
<keyword evidence="19" id="KW-1185">Reference proteome</keyword>
<dbReference type="InterPro" id="IPR004358">
    <property type="entry name" value="Sig_transdc_His_kin-like_C"/>
</dbReference>
<dbReference type="GO" id="GO:0000155">
    <property type="term" value="F:phosphorelay sensor kinase activity"/>
    <property type="evidence" value="ECO:0007669"/>
    <property type="project" value="InterPro"/>
</dbReference>
<dbReference type="PANTHER" id="PTHR43547">
    <property type="entry name" value="TWO-COMPONENT HISTIDINE KINASE"/>
    <property type="match status" value="1"/>
</dbReference>
<keyword evidence="9" id="KW-0805">Transcription regulation</keyword>
<feature type="domain" description="Histidine kinase" evidence="16">
    <location>
        <begin position="422"/>
        <end position="635"/>
    </location>
</feature>
<feature type="transmembrane region" description="Helical" evidence="14">
    <location>
        <begin position="185"/>
        <end position="207"/>
    </location>
</feature>
<dbReference type="FunFam" id="3.30.565.10:FF:000037">
    <property type="entry name" value="Hybrid sensor histidine kinase/response regulator"/>
    <property type="match status" value="1"/>
</dbReference>
<evidence type="ECO:0000256" key="7">
    <source>
        <dbReference type="ARBA" id="ARBA00022840"/>
    </source>
</evidence>
<feature type="region of interest" description="Disordered" evidence="13">
    <location>
        <begin position="653"/>
        <end position="673"/>
    </location>
</feature>
<dbReference type="Gene3D" id="3.30.565.10">
    <property type="entry name" value="Histidine kinase-like ATPase, C-terminal domain"/>
    <property type="match status" value="1"/>
</dbReference>
<evidence type="ECO:0000256" key="13">
    <source>
        <dbReference type="SAM" id="MobiDB-lite"/>
    </source>
</evidence>
<dbReference type="PROSITE" id="PS50109">
    <property type="entry name" value="HIS_KIN"/>
    <property type="match status" value="1"/>
</dbReference>
<evidence type="ECO:0000313" key="19">
    <source>
        <dbReference type="Proteomes" id="UP000479293"/>
    </source>
</evidence>